<sequence length="301" mass="32689">MKRRFLNVMERNKEIYKVTLVGGAVNVILLLFKFVAGILGHSAAMVADAVHSLSDFVTDIIVLVFVHISGKPKDKSHDYGHGKYETLAMTMIGVALLAVAIGILYHGTMKIIAWTNGSKLEAPGILALWAALISIVLKEAVYHYSMIKARKLNSPAVEANAWHHRSDALSSVGTSVGIGGAIFLGQQWTVLDPVASVIVGVFIIKVAADLLRNGIGDLMEQSLPDCVEDEILQLAASIPGVADPHDLRTRRIGNHYAIELHILMDGGITLNEAHDKASEVEDVLRERYGEDTHVAVHVEPK</sequence>
<dbReference type="Gene3D" id="1.20.1510.10">
    <property type="entry name" value="Cation efflux protein transmembrane domain"/>
    <property type="match status" value="1"/>
</dbReference>
<dbReference type="SUPFAM" id="SSF160240">
    <property type="entry name" value="Cation efflux protein cytoplasmic domain-like"/>
    <property type="match status" value="1"/>
</dbReference>
<comment type="subcellular location">
    <subcellularLocation>
        <location evidence="1">Membrane</location>
        <topology evidence="1">Multi-pass membrane protein</topology>
    </subcellularLocation>
</comment>
<dbReference type="Pfam" id="PF01545">
    <property type="entry name" value="Cation_efflux"/>
    <property type="match status" value="1"/>
</dbReference>
<dbReference type="SUPFAM" id="SSF161111">
    <property type="entry name" value="Cation efflux protein transmembrane domain-like"/>
    <property type="match status" value="1"/>
</dbReference>
<feature type="transmembrane region" description="Helical" evidence="7">
    <location>
        <begin position="49"/>
        <end position="66"/>
    </location>
</feature>
<reference evidence="10 11" key="1">
    <citation type="submission" date="2016-10" db="EMBL/GenBank/DDBJ databases">
        <authorList>
            <person name="de Groot N.N."/>
        </authorList>
    </citation>
    <scope>NUCLEOTIDE SEQUENCE [LARGE SCALE GENOMIC DNA]</scope>
    <source>
        <strain evidence="10 11">AR32</strain>
    </source>
</reference>
<keyword evidence="5 7" id="KW-1133">Transmembrane helix</keyword>
<dbReference type="Proteomes" id="UP000236735">
    <property type="component" value="Unassembled WGS sequence"/>
</dbReference>
<dbReference type="FunFam" id="1.20.1510.10:FF:000006">
    <property type="entry name" value="Divalent cation efflux transporter"/>
    <property type="match status" value="1"/>
</dbReference>
<feature type="transmembrane region" description="Helical" evidence="7">
    <location>
        <begin position="20"/>
        <end position="43"/>
    </location>
</feature>
<evidence type="ECO:0000256" key="6">
    <source>
        <dbReference type="ARBA" id="ARBA00023136"/>
    </source>
</evidence>
<evidence type="ECO:0000256" key="2">
    <source>
        <dbReference type="ARBA" id="ARBA00008114"/>
    </source>
</evidence>
<keyword evidence="3" id="KW-0813">Transport</keyword>
<dbReference type="InterPro" id="IPR027469">
    <property type="entry name" value="Cation_efflux_TMD_sf"/>
</dbReference>
<evidence type="ECO:0000256" key="5">
    <source>
        <dbReference type="ARBA" id="ARBA00022989"/>
    </source>
</evidence>
<evidence type="ECO:0000259" key="9">
    <source>
        <dbReference type="Pfam" id="PF16916"/>
    </source>
</evidence>
<accession>A0A1H5U7U2</accession>
<dbReference type="NCBIfam" id="TIGR01297">
    <property type="entry name" value="CDF"/>
    <property type="match status" value="1"/>
</dbReference>
<organism evidence="10 11">
    <name type="scientific">Xylanibacter ruminicola</name>
    <name type="common">Prevotella ruminicola</name>
    <dbReference type="NCBI Taxonomy" id="839"/>
    <lineage>
        <taxon>Bacteria</taxon>
        <taxon>Pseudomonadati</taxon>
        <taxon>Bacteroidota</taxon>
        <taxon>Bacteroidia</taxon>
        <taxon>Bacteroidales</taxon>
        <taxon>Prevotellaceae</taxon>
        <taxon>Xylanibacter</taxon>
    </lineage>
</organism>
<dbReference type="GO" id="GO:0016020">
    <property type="term" value="C:membrane"/>
    <property type="evidence" value="ECO:0007669"/>
    <property type="project" value="UniProtKB-SubCell"/>
</dbReference>
<feature type="domain" description="Cation efflux protein cytoplasmic" evidence="9">
    <location>
        <begin position="224"/>
        <end position="300"/>
    </location>
</feature>
<evidence type="ECO:0000313" key="10">
    <source>
        <dbReference type="EMBL" id="SEF71093.1"/>
    </source>
</evidence>
<dbReference type="InterPro" id="IPR058533">
    <property type="entry name" value="Cation_efflux_TM"/>
</dbReference>
<evidence type="ECO:0000256" key="1">
    <source>
        <dbReference type="ARBA" id="ARBA00004141"/>
    </source>
</evidence>
<dbReference type="PANTHER" id="PTHR43840:SF15">
    <property type="entry name" value="MITOCHONDRIAL METAL TRANSPORTER 1-RELATED"/>
    <property type="match status" value="1"/>
</dbReference>
<dbReference type="EMBL" id="FNUV01000003">
    <property type="protein sequence ID" value="SEF71093.1"/>
    <property type="molecule type" value="Genomic_DNA"/>
</dbReference>
<keyword evidence="4 7" id="KW-0812">Transmembrane</keyword>
<gene>
    <name evidence="10" type="ORF">SAMN05216354_1297</name>
</gene>
<dbReference type="Pfam" id="PF16916">
    <property type="entry name" value="ZT_dimer"/>
    <property type="match status" value="1"/>
</dbReference>
<evidence type="ECO:0000313" key="11">
    <source>
        <dbReference type="Proteomes" id="UP000236735"/>
    </source>
</evidence>
<name>A0A1H5U7U2_XYLRU</name>
<dbReference type="InterPro" id="IPR002524">
    <property type="entry name" value="Cation_efflux"/>
</dbReference>
<proteinExistence type="inferred from homology"/>
<evidence type="ECO:0000256" key="4">
    <source>
        <dbReference type="ARBA" id="ARBA00022692"/>
    </source>
</evidence>
<feature type="domain" description="Cation efflux protein transmembrane" evidence="8">
    <location>
        <begin position="21"/>
        <end position="219"/>
    </location>
</feature>
<comment type="similarity">
    <text evidence="2">Belongs to the cation diffusion facilitator (CDF) transporter (TC 2.A.4) family.</text>
</comment>
<evidence type="ECO:0000259" key="8">
    <source>
        <dbReference type="Pfam" id="PF01545"/>
    </source>
</evidence>
<keyword evidence="6 7" id="KW-0472">Membrane</keyword>
<dbReference type="InterPro" id="IPR027470">
    <property type="entry name" value="Cation_efflux_CTD"/>
</dbReference>
<feature type="transmembrane region" description="Helical" evidence="7">
    <location>
        <begin position="87"/>
        <end position="105"/>
    </location>
</feature>
<dbReference type="InterPro" id="IPR050291">
    <property type="entry name" value="CDF_Transporter"/>
</dbReference>
<dbReference type="InterPro" id="IPR036837">
    <property type="entry name" value="Cation_efflux_CTD_sf"/>
</dbReference>
<dbReference type="GO" id="GO:0008324">
    <property type="term" value="F:monoatomic cation transmembrane transporter activity"/>
    <property type="evidence" value="ECO:0007669"/>
    <property type="project" value="InterPro"/>
</dbReference>
<dbReference type="PANTHER" id="PTHR43840">
    <property type="entry name" value="MITOCHONDRIAL METAL TRANSPORTER 1-RELATED"/>
    <property type="match status" value="1"/>
</dbReference>
<dbReference type="Gene3D" id="3.30.70.1350">
    <property type="entry name" value="Cation efflux protein, cytoplasmic domain"/>
    <property type="match status" value="1"/>
</dbReference>
<evidence type="ECO:0000256" key="7">
    <source>
        <dbReference type="SAM" id="Phobius"/>
    </source>
</evidence>
<feature type="transmembrane region" description="Helical" evidence="7">
    <location>
        <begin position="125"/>
        <end position="147"/>
    </location>
</feature>
<dbReference type="AlphaFoldDB" id="A0A1H5U7U2"/>
<evidence type="ECO:0000256" key="3">
    <source>
        <dbReference type="ARBA" id="ARBA00022448"/>
    </source>
</evidence>
<protein>
    <submittedName>
        <fullName evidence="10">Cation diffusion facilitator family transporter</fullName>
    </submittedName>
</protein>